<evidence type="ECO:0000313" key="1">
    <source>
        <dbReference type="EMBL" id="VFJ89729.1"/>
    </source>
</evidence>
<proteinExistence type="predicted"/>
<name>A0A450UFG4_9GAMM</name>
<dbReference type="InterPro" id="IPR016155">
    <property type="entry name" value="Mopterin_synth/thiamin_S_b"/>
</dbReference>
<evidence type="ECO:0000313" key="2">
    <source>
        <dbReference type="EMBL" id="VFJ91263.1"/>
    </source>
</evidence>
<dbReference type="Pfam" id="PF02597">
    <property type="entry name" value="ThiS"/>
    <property type="match status" value="1"/>
</dbReference>
<dbReference type="PANTHER" id="PTHR34472">
    <property type="entry name" value="SULFUR CARRIER PROTEIN THIS"/>
    <property type="match status" value="1"/>
</dbReference>
<dbReference type="SUPFAM" id="SSF54285">
    <property type="entry name" value="MoaD/ThiS"/>
    <property type="match status" value="1"/>
</dbReference>
<dbReference type="PANTHER" id="PTHR34472:SF1">
    <property type="entry name" value="SULFUR CARRIER PROTEIN THIS"/>
    <property type="match status" value="1"/>
</dbReference>
<dbReference type="InterPro" id="IPR010035">
    <property type="entry name" value="Thi_S"/>
</dbReference>
<dbReference type="InterPro" id="IPR012675">
    <property type="entry name" value="Beta-grasp_dom_sf"/>
</dbReference>
<dbReference type="AlphaFoldDB" id="A0A450UFG4"/>
<dbReference type="InterPro" id="IPR003749">
    <property type="entry name" value="ThiS/MoaD-like"/>
</dbReference>
<gene>
    <name evidence="1" type="ORF">BECKH772A_GA0070896_100178</name>
    <name evidence="2" type="ORF">BECKH772B_GA0070898_100168</name>
    <name evidence="3" type="ORF">BECKH772C_GA0070978_100168</name>
</gene>
<evidence type="ECO:0000313" key="3">
    <source>
        <dbReference type="EMBL" id="VFJ97810.1"/>
    </source>
</evidence>
<dbReference type="CDD" id="cd00565">
    <property type="entry name" value="Ubl_ThiS"/>
    <property type="match status" value="1"/>
</dbReference>
<dbReference type="EMBL" id="CAADFI010000016">
    <property type="protein sequence ID" value="VFJ91263.1"/>
    <property type="molecule type" value="Genomic_DNA"/>
</dbReference>
<accession>A0A450UFG4</accession>
<protein>
    <submittedName>
        <fullName evidence="2">Sulfur carrier protein</fullName>
    </submittedName>
</protein>
<dbReference type="Gene3D" id="3.10.20.30">
    <property type="match status" value="1"/>
</dbReference>
<reference evidence="2" key="1">
    <citation type="submission" date="2019-02" db="EMBL/GenBank/DDBJ databases">
        <authorList>
            <person name="Gruber-Vodicka R. H."/>
            <person name="Seah K. B. B."/>
        </authorList>
    </citation>
    <scope>NUCLEOTIDE SEQUENCE</scope>
    <source>
        <strain evidence="3">BECK_SA2B12</strain>
        <strain evidence="1">BECK_SA2B15</strain>
        <strain evidence="2">BECK_SA2B20</strain>
    </source>
</reference>
<dbReference type="EMBL" id="CAADFJ010000016">
    <property type="protein sequence ID" value="VFJ97810.1"/>
    <property type="molecule type" value="Genomic_DNA"/>
</dbReference>
<dbReference type="NCBIfam" id="TIGR01683">
    <property type="entry name" value="thiS"/>
    <property type="match status" value="1"/>
</dbReference>
<sequence length="66" mass="7285">MNIVLNGKPRELTKPVSVARLLEIEGVVGKRIAVEVNEEIVPRGEHGQYELHEDDRVEIVRAIGGG</sequence>
<organism evidence="2">
    <name type="scientific">Candidatus Kentrum eta</name>
    <dbReference type="NCBI Taxonomy" id="2126337"/>
    <lineage>
        <taxon>Bacteria</taxon>
        <taxon>Pseudomonadati</taxon>
        <taxon>Pseudomonadota</taxon>
        <taxon>Gammaproteobacteria</taxon>
        <taxon>Candidatus Kentrum</taxon>
    </lineage>
</organism>
<dbReference type="EMBL" id="CAADFG010000017">
    <property type="protein sequence ID" value="VFJ89729.1"/>
    <property type="molecule type" value="Genomic_DNA"/>
</dbReference>